<evidence type="ECO:0000313" key="4">
    <source>
        <dbReference type="EMBL" id="KAF4135344.1"/>
    </source>
</evidence>
<evidence type="ECO:0000256" key="2">
    <source>
        <dbReference type="SAM" id="Phobius"/>
    </source>
</evidence>
<dbReference type="Proteomes" id="UP000602510">
    <property type="component" value="Unassembled WGS sequence"/>
</dbReference>
<keyword evidence="2" id="KW-0812">Transmembrane</keyword>
<name>A0A833WHY7_PHYIN</name>
<dbReference type="Proteomes" id="UP000704712">
    <property type="component" value="Unassembled WGS sequence"/>
</dbReference>
<dbReference type="SUPFAM" id="SSF58113">
    <property type="entry name" value="Apolipoprotein A-I"/>
    <property type="match status" value="1"/>
</dbReference>
<reference evidence="3" key="1">
    <citation type="submission" date="2020-04" db="EMBL/GenBank/DDBJ databases">
        <title>Hybrid Assembly of Korean Phytophthora infestans isolates.</title>
        <authorList>
            <person name="Prokchorchik M."/>
            <person name="Lee Y."/>
            <person name="Seo J."/>
            <person name="Cho J.-H."/>
            <person name="Park Y.-E."/>
            <person name="Jang D.-C."/>
            <person name="Im J.-S."/>
            <person name="Choi J.-G."/>
            <person name="Park H.-J."/>
            <person name="Lee G.-B."/>
            <person name="Lee Y.-G."/>
            <person name="Hong S.-Y."/>
            <person name="Cho K."/>
            <person name="Sohn K.H."/>
        </authorList>
    </citation>
    <scope>NUCLEOTIDE SEQUENCE</scope>
    <source>
        <strain evidence="3">KR_1_A1</strain>
        <strain evidence="4">KR_2_A2</strain>
    </source>
</reference>
<feature type="compositionally biased region" description="Low complexity" evidence="1">
    <location>
        <begin position="134"/>
        <end position="145"/>
    </location>
</feature>
<feature type="compositionally biased region" description="Basic and acidic residues" evidence="1">
    <location>
        <begin position="46"/>
        <end position="69"/>
    </location>
</feature>
<evidence type="ECO:0000313" key="5">
    <source>
        <dbReference type="Proteomes" id="UP000602510"/>
    </source>
</evidence>
<dbReference type="EMBL" id="WSZM01000302">
    <property type="protein sequence ID" value="KAF4035690.1"/>
    <property type="molecule type" value="Genomic_DNA"/>
</dbReference>
<organism evidence="3 5">
    <name type="scientific">Phytophthora infestans</name>
    <name type="common">Potato late blight agent</name>
    <name type="synonym">Botrytis infestans</name>
    <dbReference type="NCBI Taxonomy" id="4787"/>
    <lineage>
        <taxon>Eukaryota</taxon>
        <taxon>Sar</taxon>
        <taxon>Stramenopiles</taxon>
        <taxon>Oomycota</taxon>
        <taxon>Peronosporomycetes</taxon>
        <taxon>Peronosporales</taxon>
        <taxon>Peronosporaceae</taxon>
        <taxon>Phytophthora</taxon>
    </lineage>
</organism>
<feature type="transmembrane region" description="Helical" evidence="2">
    <location>
        <begin position="183"/>
        <end position="204"/>
    </location>
</feature>
<accession>A0A833WHY7</accession>
<feature type="region of interest" description="Disordered" evidence="1">
    <location>
        <begin position="1"/>
        <end position="164"/>
    </location>
</feature>
<keyword evidence="2" id="KW-1133">Transmembrane helix</keyword>
<dbReference type="Gene3D" id="1.20.120.20">
    <property type="entry name" value="Apolipoprotein"/>
    <property type="match status" value="1"/>
</dbReference>
<evidence type="ECO:0000256" key="1">
    <source>
        <dbReference type="SAM" id="MobiDB-lite"/>
    </source>
</evidence>
<keyword evidence="2" id="KW-0472">Membrane</keyword>
<feature type="compositionally biased region" description="Basic and acidic residues" evidence="1">
    <location>
        <begin position="103"/>
        <end position="115"/>
    </location>
</feature>
<evidence type="ECO:0000313" key="3">
    <source>
        <dbReference type="EMBL" id="KAF4035690.1"/>
    </source>
</evidence>
<dbReference type="EMBL" id="JAACNO010002169">
    <property type="protein sequence ID" value="KAF4135344.1"/>
    <property type="molecule type" value="Genomic_DNA"/>
</dbReference>
<keyword evidence="5" id="KW-1185">Reference proteome</keyword>
<dbReference type="AlphaFoldDB" id="A0A833WHY7"/>
<proteinExistence type="predicted"/>
<gene>
    <name evidence="3" type="ORF">GN244_ATG12359</name>
    <name evidence="4" type="ORF">GN958_ATG15466</name>
</gene>
<feature type="compositionally biased region" description="Low complexity" evidence="1">
    <location>
        <begin position="31"/>
        <end position="45"/>
    </location>
</feature>
<feature type="compositionally biased region" description="Basic and acidic residues" evidence="1">
    <location>
        <begin position="17"/>
        <end position="30"/>
    </location>
</feature>
<comment type="caution">
    <text evidence="3">The sequence shown here is derived from an EMBL/GenBank/DDBJ whole genome shotgun (WGS) entry which is preliminary data.</text>
</comment>
<sequence>MDKLRRLVDDTTSAVQDKLKSGERELRRAASDAGARAQQAAAIAADEAKRSLRRTAEEAKGAARHKTENIGKAVKHKAEEARATASTKARGFGSKVLQNVRQNQEHATRQLRENSRLLQRSASDTVDDLKKRAQQSAAEATSAAQERVRSSVAEGTQRLKRTSSSVVEAIDPRASARRVRNKLLMLGFIGVFLYGFGSAMPHAMAKYALERAKMEGVAAVHVEEDTDASAARK</sequence>
<protein>
    <submittedName>
        <fullName evidence="3">Uncharacterized protein</fullName>
    </submittedName>
</protein>